<dbReference type="PANTHER" id="PTHR32387:SF0">
    <property type="entry name" value="PROTEIN NO VEIN"/>
    <property type="match status" value="1"/>
</dbReference>
<feature type="region of interest" description="Disordered" evidence="1">
    <location>
        <begin position="595"/>
        <end position="614"/>
    </location>
</feature>
<feature type="region of interest" description="Disordered" evidence="1">
    <location>
        <begin position="538"/>
        <end position="581"/>
    </location>
</feature>
<reference evidence="3" key="1">
    <citation type="submission" date="2025-05" db="UniProtKB">
        <authorList>
            <consortium name="Ensembl"/>
        </authorList>
    </citation>
    <scope>IDENTIFICATION</scope>
</reference>
<evidence type="ECO:0000313" key="3">
    <source>
        <dbReference type="Ensembl" id="ENSEBUP00000024722.1"/>
    </source>
</evidence>
<dbReference type="AlphaFoldDB" id="A0A8C4R3G4"/>
<protein>
    <recommendedName>
        <fullName evidence="2">Protein NO VEIN C-terminal domain-containing protein</fullName>
    </recommendedName>
</protein>
<evidence type="ECO:0000259" key="2">
    <source>
        <dbReference type="Pfam" id="PF13020"/>
    </source>
</evidence>
<proteinExistence type="predicted"/>
<dbReference type="GeneTree" id="ENSGT00940000168056"/>
<dbReference type="Pfam" id="PF13020">
    <property type="entry name" value="NOV_C"/>
    <property type="match status" value="1"/>
</dbReference>
<feature type="region of interest" description="Disordered" evidence="1">
    <location>
        <begin position="642"/>
        <end position="685"/>
    </location>
</feature>
<accession>A0A8C4R3G4</accession>
<dbReference type="Ensembl" id="ENSEBUT00000025270.1">
    <property type="protein sequence ID" value="ENSEBUP00000024694.1"/>
    <property type="gene ID" value="ENSEBUG00000015209.1"/>
</dbReference>
<dbReference type="PANTHER" id="PTHR32387">
    <property type="entry name" value="WU:FJ29H11"/>
    <property type="match status" value="1"/>
</dbReference>
<feature type="compositionally biased region" description="Polar residues" evidence="1">
    <location>
        <begin position="559"/>
        <end position="581"/>
    </location>
</feature>
<sequence>MHWVPAKTPDMDRPGYLTKGFCAAQDLYMDLQELSELLDCHVPYVAIALPASDLHHALGIRTTISLDEVLKLFQSWCLGKGEEGGKVAGQKGAAFKTKYGHIHKVYDYLCKNCSQQQLKDLFNYNPAIFLPDSSIRKYDRDEHELLSGHFYNLKDVCWSDPTNMFHHYNMLIVEGSSLQKLNTISSFYSVWPEISFSLKQILDVPAMPSMKNYVDLLCLITENSKLPNMDVLDDVFHIYAILAYKCKHERRTDGCLDESYCTFLKGMLADTDAHVFPSKCHRWSSLKSQLLIPDDKILEKLFCKQEGVTFLHVHSDNSKITDNSQSWYKNKRTFWELRDEFLKICELHKLSDVVSTELQTEGYAPCPTLQNYVSILMPYIQAFLHSRKQFQDVYASLLNSGIAEKLKKMQFAQVDQLYILHRLTLSSSIALVRVETVCGIDKRCDFFIQKHNVIETDLKALVEVCVELSKFFSQNNKECQKDLDYFLHLLTSMLRDKDKERLRLFLQTNEVVDLPQEEPQWEVPKPIIMSAVQGKYQTPKEVSQHQVATPAENGEENEPPTTLQSWPPRSGFGKSNPSNLSLPEAVENVIRMWPPPAPSSDMTLSGTERSSDIHSRTDQIGAFIKSDGERQLHHDQLHSVSKNTYETHRPNSAMGVPNEETCSRKPGSSASSISSSAEPNGDTVHTDAKVSEMRTLVEGADSLHKGITSSSTGADVNGTRNDGSGKPRSTASIDTAPRVLTDPIWNVPNLENKVFEQLPFERNQEMKDVLNNALVSSNHEFENVGLWGECFVQAYLLQWKKDGPDPRPTKVEWANEKGESGWPFDFAITFQADESLSNKSVLYIEVKSTVHCDKTYFEISPQELELANDKGESYQLYRVYSACNIEKACIHRIRNLAGQLRTKDLQLFVFV</sequence>
<feature type="region of interest" description="Disordered" evidence="1">
    <location>
        <begin position="699"/>
        <end position="735"/>
    </location>
</feature>
<dbReference type="Ensembl" id="ENSEBUT00000025246.1">
    <property type="protein sequence ID" value="ENSEBUP00000024670.1"/>
    <property type="gene ID" value="ENSEBUG00000015209.1"/>
</dbReference>
<keyword evidence="4" id="KW-1185">Reference proteome</keyword>
<dbReference type="Proteomes" id="UP000694388">
    <property type="component" value="Unplaced"/>
</dbReference>
<dbReference type="Ensembl" id="ENSEBUT00000025298.1">
    <property type="protein sequence ID" value="ENSEBUP00000024722.1"/>
    <property type="gene ID" value="ENSEBUG00000015209.1"/>
</dbReference>
<feature type="compositionally biased region" description="Low complexity" evidence="1">
    <location>
        <begin position="668"/>
        <end position="677"/>
    </location>
</feature>
<feature type="compositionally biased region" description="Polar residues" evidence="1">
    <location>
        <begin position="707"/>
        <end position="733"/>
    </location>
</feature>
<name>A0A8C4R3G4_EPTBU</name>
<organism evidence="3 4">
    <name type="scientific">Eptatretus burgeri</name>
    <name type="common">Inshore hagfish</name>
    <dbReference type="NCBI Taxonomy" id="7764"/>
    <lineage>
        <taxon>Eukaryota</taxon>
        <taxon>Metazoa</taxon>
        <taxon>Chordata</taxon>
        <taxon>Craniata</taxon>
        <taxon>Vertebrata</taxon>
        <taxon>Cyclostomata</taxon>
        <taxon>Myxini</taxon>
        <taxon>Myxiniformes</taxon>
        <taxon>Myxinidae</taxon>
        <taxon>Eptatretinae</taxon>
        <taxon>Eptatretus</taxon>
    </lineage>
</organism>
<dbReference type="InterPro" id="IPR024975">
    <property type="entry name" value="NOV_C"/>
</dbReference>
<dbReference type="InterPro" id="IPR052957">
    <property type="entry name" value="Auxin_embryo_med"/>
</dbReference>
<evidence type="ECO:0000313" key="4">
    <source>
        <dbReference type="Proteomes" id="UP000694388"/>
    </source>
</evidence>
<feature type="domain" description="Protein NO VEIN C-terminal" evidence="2">
    <location>
        <begin position="802"/>
        <end position="883"/>
    </location>
</feature>
<evidence type="ECO:0000256" key="1">
    <source>
        <dbReference type="SAM" id="MobiDB-lite"/>
    </source>
</evidence>